<gene>
    <name evidence="1" type="ORF">GCM10007874_39670</name>
</gene>
<dbReference type="EMBL" id="BSPC01000038">
    <property type="protein sequence ID" value="GLS20950.1"/>
    <property type="molecule type" value="Genomic_DNA"/>
</dbReference>
<keyword evidence="2" id="KW-1185">Reference proteome</keyword>
<evidence type="ECO:0000313" key="2">
    <source>
        <dbReference type="Proteomes" id="UP001156882"/>
    </source>
</evidence>
<accession>A0ABQ6CPX5</accession>
<dbReference type="Proteomes" id="UP001156882">
    <property type="component" value="Unassembled WGS sequence"/>
</dbReference>
<proteinExistence type="predicted"/>
<sequence length="121" mass="13600">MIFELRLPVINPQMSGATLEYLHSTGGSLRVGSKLLDVSVDLGKAFAQECPPISYYRFVMREAVWLREIKVRPGQYSEVDDPIALFSSGPDEDLNQPIKRPVRVTVAGIMYHSDMWTAGDR</sequence>
<protein>
    <submittedName>
        <fullName evidence="1">Uncharacterized protein</fullName>
    </submittedName>
</protein>
<name>A0ABQ6CPX5_9HYPH</name>
<evidence type="ECO:0000313" key="1">
    <source>
        <dbReference type="EMBL" id="GLS20950.1"/>
    </source>
</evidence>
<reference evidence="2" key="1">
    <citation type="journal article" date="2019" name="Int. J. Syst. Evol. Microbiol.">
        <title>The Global Catalogue of Microorganisms (GCM) 10K type strain sequencing project: providing services to taxonomists for standard genome sequencing and annotation.</title>
        <authorList>
            <consortium name="The Broad Institute Genomics Platform"/>
            <consortium name="The Broad Institute Genome Sequencing Center for Infectious Disease"/>
            <person name="Wu L."/>
            <person name="Ma J."/>
        </authorList>
    </citation>
    <scope>NUCLEOTIDE SEQUENCE [LARGE SCALE GENOMIC DNA]</scope>
    <source>
        <strain evidence="2">NBRC 101365</strain>
    </source>
</reference>
<organism evidence="1 2">
    <name type="scientific">Labrys miyagiensis</name>
    <dbReference type="NCBI Taxonomy" id="346912"/>
    <lineage>
        <taxon>Bacteria</taxon>
        <taxon>Pseudomonadati</taxon>
        <taxon>Pseudomonadota</taxon>
        <taxon>Alphaproteobacteria</taxon>
        <taxon>Hyphomicrobiales</taxon>
        <taxon>Xanthobacteraceae</taxon>
        <taxon>Labrys</taxon>
    </lineage>
</organism>
<dbReference type="RefSeq" id="WP_284314027.1">
    <property type="nucleotide sequence ID" value="NZ_BSPC01000038.1"/>
</dbReference>
<comment type="caution">
    <text evidence="1">The sequence shown here is derived from an EMBL/GenBank/DDBJ whole genome shotgun (WGS) entry which is preliminary data.</text>
</comment>